<keyword evidence="14" id="KW-1015">Disulfide bond</keyword>
<keyword evidence="11 19" id="KW-0067">ATP-binding</keyword>
<dbReference type="Gene3D" id="1.10.510.10">
    <property type="entry name" value="Transferase(Phosphotransferase) domain 1"/>
    <property type="match status" value="2"/>
</dbReference>
<evidence type="ECO:0000256" key="4">
    <source>
        <dbReference type="ARBA" id="ARBA00022679"/>
    </source>
</evidence>
<dbReference type="InterPro" id="IPR011009">
    <property type="entry name" value="Kinase-like_dom_sf"/>
</dbReference>
<dbReference type="Pfam" id="PF07714">
    <property type="entry name" value="PK_Tyr_Ser-Thr"/>
    <property type="match status" value="1"/>
</dbReference>
<dbReference type="InterPro" id="IPR001245">
    <property type="entry name" value="Ser-Thr/Tyr_kinase_cat_dom"/>
</dbReference>
<dbReference type="SUPFAM" id="SSF51110">
    <property type="entry name" value="alpha-D-mannose-specific plant lectins"/>
    <property type="match status" value="2"/>
</dbReference>
<keyword evidence="15" id="KW-0675">Receptor</keyword>
<keyword evidence="4 19" id="KW-0808">Transferase</keyword>
<dbReference type="FunFam" id="2.90.10.10:FF:000016">
    <property type="entry name" value="G-type lectin S-receptor-like serine/threonine-protein kinase"/>
    <property type="match status" value="1"/>
</dbReference>
<evidence type="ECO:0000256" key="13">
    <source>
        <dbReference type="ARBA" id="ARBA00023136"/>
    </source>
</evidence>
<protein>
    <recommendedName>
        <fullName evidence="19">Receptor-like serine/threonine-protein kinase</fullName>
        <ecNumber evidence="19">2.7.11.1</ecNumber>
    </recommendedName>
</protein>
<dbReference type="Pfam" id="PF01453">
    <property type="entry name" value="B_lectin"/>
    <property type="match status" value="1"/>
</dbReference>
<keyword evidence="8" id="KW-0677">Repeat</keyword>
<dbReference type="Gene3D" id="2.90.10.10">
    <property type="entry name" value="Bulb-type lectin domain"/>
    <property type="match status" value="2"/>
</dbReference>
<evidence type="ECO:0000256" key="19">
    <source>
        <dbReference type="PIRNR" id="PIRNR000641"/>
    </source>
</evidence>
<dbReference type="GO" id="GO:0004674">
    <property type="term" value="F:protein serine/threonine kinase activity"/>
    <property type="evidence" value="ECO:0007669"/>
    <property type="project" value="UniProtKB-KW"/>
</dbReference>
<sequence>MLERDKSSFNLSLLLCFALAFLFFSVVSSHIPLGSKISVAVNDYWVSSNGDFAFGFFNRSESASDQPGRYSAGILFNSGSIPVTKRTFAWVAGGDVAVGCNSYLELTQAGDLILFDSLKGVTVWTSNTSHFSVASAVLLDNGNLILQNRDQQIVWQSFKTPSDTLLPGQNFSFSETLRAASKNSISSYYTLSMNASGQLRLRWESNVIYWTSGIGTSSTVGIGASLDSNGALQLLDQRNIPVWTTFGSDHNDSSVSFRFLRLDVDGNLRMYSWVEASSSWRPVWQAVSNQCDVFATCGLYGICVFNEDGSTLCNCPYGANNDSYSKCLAPYKQTCATVSTMIKLEHTFLYGIYPPNDSITHASLEQCRTSCLKDPLCTSVTVTNDGTGQCRAKQTAYITGSSHPSLRSISFVKKCSDPMAVLPINIPTLSAPLTPSAPSASSRGYCVPCLIGAALGTFGAFVVVQIGIGLCIFRRIRAIKKASDLAYRSPHSRGLIIFSYTEIKDLTGNFKNRLGSKTFKGMLPDSKPVVIKDLRATITEKQFRGVVSVVGSIQHKNLVKLEGYCCESGHKYLVYEFAKNGSVDKWMEEANPSKRLTWSNRMEICQGVARAMAYLHTGCRDFVNHGNLNWKNVILDEELVPKLTGFGLGKICGGTRASDGAAGDIGSFGEMVLVMVSGRQGAEDVSEWAYKEWAEGRAERVVDGKIEDGLDRNELERALRIAFWCLQGDERLRPSTVEVVMVLEGTLSVDPPPPPFVCRRSLWVEEEGLESELEP</sequence>
<keyword evidence="16" id="KW-0325">Glycoprotein</keyword>
<evidence type="ECO:0000256" key="11">
    <source>
        <dbReference type="ARBA" id="ARBA00022840"/>
    </source>
</evidence>
<dbReference type="SUPFAM" id="SSF56112">
    <property type="entry name" value="Protein kinase-like (PK-like)"/>
    <property type="match status" value="1"/>
</dbReference>
<evidence type="ECO:0000259" key="23">
    <source>
        <dbReference type="PROSITE" id="PS50927"/>
    </source>
</evidence>
<dbReference type="InterPro" id="IPR024171">
    <property type="entry name" value="SRK-like_kinase"/>
</dbReference>
<dbReference type="PROSITE" id="PS50927">
    <property type="entry name" value="BULB_LECTIN"/>
    <property type="match status" value="2"/>
</dbReference>
<dbReference type="EMBL" id="JAMYWD010000005">
    <property type="protein sequence ID" value="KAJ4971461.1"/>
    <property type="molecule type" value="Genomic_DNA"/>
</dbReference>
<dbReference type="OrthoDB" id="733107at2759"/>
<name>A0A9Q0KJN5_9MAGN</name>
<keyword evidence="12 20" id="KW-1133">Transmembrane helix</keyword>
<comment type="catalytic activity">
    <reaction evidence="18 19">
        <text>L-seryl-[protein] + ATP = O-phospho-L-seryl-[protein] + ADP + H(+)</text>
        <dbReference type="Rhea" id="RHEA:17989"/>
        <dbReference type="Rhea" id="RHEA-COMP:9863"/>
        <dbReference type="Rhea" id="RHEA-COMP:11604"/>
        <dbReference type="ChEBI" id="CHEBI:15378"/>
        <dbReference type="ChEBI" id="CHEBI:29999"/>
        <dbReference type="ChEBI" id="CHEBI:30616"/>
        <dbReference type="ChEBI" id="CHEBI:83421"/>
        <dbReference type="ChEBI" id="CHEBI:456216"/>
        <dbReference type="EC" id="2.7.11.1"/>
    </reaction>
</comment>
<dbReference type="SMART" id="SM00108">
    <property type="entry name" value="B_lectin"/>
    <property type="match status" value="1"/>
</dbReference>
<comment type="catalytic activity">
    <reaction evidence="17 19">
        <text>L-threonyl-[protein] + ATP = O-phospho-L-threonyl-[protein] + ADP + H(+)</text>
        <dbReference type="Rhea" id="RHEA:46608"/>
        <dbReference type="Rhea" id="RHEA-COMP:11060"/>
        <dbReference type="Rhea" id="RHEA-COMP:11605"/>
        <dbReference type="ChEBI" id="CHEBI:15378"/>
        <dbReference type="ChEBI" id="CHEBI:30013"/>
        <dbReference type="ChEBI" id="CHEBI:30616"/>
        <dbReference type="ChEBI" id="CHEBI:61977"/>
        <dbReference type="ChEBI" id="CHEBI:456216"/>
        <dbReference type="EC" id="2.7.11.1"/>
    </reaction>
</comment>
<keyword evidence="7" id="KW-0430">Lectin</keyword>
<dbReference type="InterPro" id="IPR001480">
    <property type="entry name" value="Bulb-type_lectin_dom"/>
</dbReference>
<dbReference type="PROSITE" id="PS50948">
    <property type="entry name" value="PAN"/>
    <property type="match status" value="1"/>
</dbReference>
<dbReference type="InterPro" id="IPR000858">
    <property type="entry name" value="S_locus_glycoprot_dom"/>
</dbReference>
<keyword evidence="5 20" id="KW-0812">Transmembrane</keyword>
<evidence type="ECO:0000256" key="5">
    <source>
        <dbReference type="ARBA" id="ARBA00022692"/>
    </source>
</evidence>
<feature type="domain" description="Bulb-type lectin" evidence="23">
    <location>
        <begin position="162"/>
        <end position="283"/>
    </location>
</feature>
<dbReference type="InterPro" id="IPR000719">
    <property type="entry name" value="Prot_kinase_dom"/>
</dbReference>
<keyword evidence="2" id="KW-1003">Cell membrane</keyword>
<evidence type="ECO:0000256" key="18">
    <source>
        <dbReference type="ARBA" id="ARBA00048679"/>
    </source>
</evidence>
<dbReference type="GO" id="GO:0048544">
    <property type="term" value="P:recognition of pollen"/>
    <property type="evidence" value="ECO:0007669"/>
    <property type="project" value="InterPro"/>
</dbReference>
<dbReference type="InterPro" id="IPR003609">
    <property type="entry name" value="Pan_app"/>
</dbReference>
<dbReference type="Gene3D" id="3.30.200.20">
    <property type="entry name" value="Phosphorylase Kinase, domain 1"/>
    <property type="match status" value="1"/>
</dbReference>
<comment type="similarity">
    <text evidence="19">Belongs to the protein kinase superfamily. Ser/Thr protein kinase family.</text>
</comment>
<feature type="chain" id="PRO_5040506233" description="Receptor-like serine/threonine-protein kinase" evidence="21">
    <location>
        <begin position="30"/>
        <end position="775"/>
    </location>
</feature>
<dbReference type="Proteomes" id="UP001141806">
    <property type="component" value="Unassembled WGS sequence"/>
</dbReference>
<proteinExistence type="inferred from homology"/>
<keyword evidence="6 21" id="KW-0732">Signal</keyword>
<evidence type="ECO:0000256" key="17">
    <source>
        <dbReference type="ARBA" id="ARBA00047899"/>
    </source>
</evidence>
<dbReference type="PROSITE" id="PS50011">
    <property type="entry name" value="PROTEIN_KINASE_DOM"/>
    <property type="match status" value="1"/>
</dbReference>
<dbReference type="SMART" id="SM00473">
    <property type="entry name" value="PAN_AP"/>
    <property type="match status" value="1"/>
</dbReference>
<accession>A0A9Q0KJN5</accession>
<dbReference type="CDD" id="cd00028">
    <property type="entry name" value="B_lectin"/>
    <property type="match status" value="1"/>
</dbReference>
<feature type="transmembrane region" description="Helical" evidence="20">
    <location>
        <begin position="450"/>
        <end position="473"/>
    </location>
</feature>
<keyword evidence="3 19" id="KW-0723">Serine/threonine-protein kinase</keyword>
<dbReference type="PANTHER" id="PTHR47974">
    <property type="entry name" value="OS07G0415500 PROTEIN"/>
    <property type="match status" value="1"/>
</dbReference>
<evidence type="ECO:0000256" key="6">
    <source>
        <dbReference type="ARBA" id="ARBA00022729"/>
    </source>
</evidence>
<dbReference type="GO" id="GO:0005524">
    <property type="term" value="F:ATP binding"/>
    <property type="evidence" value="ECO:0007669"/>
    <property type="project" value="UniProtKB-KW"/>
</dbReference>
<evidence type="ECO:0000259" key="24">
    <source>
        <dbReference type="PROSITE" id="PS50948"/>
    </source>
</evidence>
<feature type="domain" description="Bulb-type lectin" evidence="23">
    <location>
        <begin position="30"/>
        <end position="159"/>
    </location>
</feature>
<dbReference type="PIRSF" id="PIRSF000641">
    <property type="entry name" value="SRK"/>
    <property type="match status" value="1"/>
</dbReference>
<dbReference type="EC" id="2.7.11.1" evidence="19"/>
<comment type="subcellular location">
    <subcellularLocation>
        <location evidence="1">Cell membrane</location>
        <topology evidence="1">Single-pass type I membrane protein</topology>
    </subcellularLocation>
</comment>
<dbReference type="Pfam" id="PF00954">
    <property type="entry name" value="S_locus_glycop"/>
    <property type="match status" value="1"/>
</dbReference>
<evidence type="ECO:0000256" key="14">
    <source>
        <dbReference type="ARBA" id="ARBA00023157"/>
    </source>
</evidence>
<evidence type="ECO:0000256" key="2">
    <source>
        <dbReference type="ARBA" id="ARBA00022475"/>
    </source>
</evidence>
<evidence type="ECO:0000256" key="21">
    <source>
        <dbReference type="SAM" id="SignalP"/>
    </source>
</evidence>
<dbReference type="AlphaFoldDB" id="A0A9Q0KJN5"/>
<evidence type="ECO:0000256" key="16">
    <source>
        <dbReference type="ARBA" id="ARBA00023180"/>
    </source>
</evidence>
<keyword evidence="10 19" id="KW-0418">Kinase</keyword>
<dbReference type="InterPro" id="IPR036426">
    <property type="entry name" value="Bulb-type_lectin_dom_sf"/>
</dbReference>
<evidence type="ECO:0000256" key="8">
    <source>
        <dbReference type="ARBA" id="ARBA00022737"/>
    </source>
</evidence>
<dbReference type="PANTHER" id="PTHR47974:SF13">
    <property type="entry name" value="G-TYPE LECTIN S-RECEPTOR-LIKE SERINE_THREONINE-PROTEIN KINASE SD3-1"/>
    <property type="match status" value="1"/>
</dbReference>
<evidence type="ECO:0000256" key="10">
    <source>
        <dbReference type="ARBA" id="ARBA00022777"/>
    </source>
</evidence>
<evidence type="ECO:0000256" key="9">
    <source>
        <dbReference type="ARBA" id="ARBA00022741"/>
    </source>
</evidence>
<feature type="domain" description="Protein kinase" evidence="22">
    <location>
        <begin position="447"/>
        <end position="775"/>
    </location>
</feature>
<evidence type="ECO:0000256" key="20">
    <source>
        <dbReference type="SAM" id="Phobius"/>
    </source>
</evidence>
<evidence type="ECO:0000256" key="3">
    <source>
        <dbReference type="ARBA" id="ARBA00022527"/>
    </source>
</evidence>
<dbReference type="GO" id="GO:0030246">
    <property type="term" value="F:carbohydrate binding"/>
    <property type="evidence" value="ECO:0007669"/>
    <property type="project" value="UniProtKB-KW"/>
</dbReference>
<evidence type="ECO:0000313" key="25">
    <source>
        <dbReference type="EMBL" id="KAJ4971461.1"/>
    </source>
</evidence>
<evidence type="ECO:0000256" key="1">
    <source>
        <dbReference type="ARBA" id="ARBA00004251"/>
    </source>
</evidence>
<evidence type="ECO:0000256" key="15">
    <source>
        <dbReference type="ARBA" id="ARBA00023170"/>
    </source>
</evidence>
<keyword evidence="26" id="KW-1185">Reference proteome</keyword>
<keyword evidence="9 19" id="KW-0547">Nucleotide-binding</keyword>
<evidence type="ECO:0000313" key="26">
    <source>
        <dbReference type="Proteomes" id="UP001141806"/>
    </source>
</evidence>
<evidence type="ECO:0000256" key="12">
    <source>
        <dbReference type="ARBA" id="ARBA00022989"/>
    </source>
</evidence>
<gene>
    <name evidence="25" type="ORF">NE237_004560</name>
</gene>
<dbReference type="FunFam" id="3.30.200.20:FF:000798">
    <property type="entry name" value="G-type lectin S-receptor-like serine/threonine-protein kinase SD3-1"/>
    <property type="match status" value="1"/>
</dbReference>
<organism evidence="25 26">
    <name type="scientific">Protea cynaroides</name>
    <dbReference type="NCBI Taxonomy" id="273540"/>
    <lineage>
        <taxon>Eukaryota</taxon>
        <taxon>Viridiplantae</taxon>
        <taxon>Streptophyta</taxon>
        <taxon>Embryophyta</taxon>
        <taxon>Tracheophyta</taxon>
        <taxon>Spermatophyta</taxon>
        <taxon>Magnoliopsida</taxon>
        <taxon>Proteales</taxon>
        <taxon>Proteaceae</taxon>
        <taxon>Protea</taxon>
    </lineage>
</organism>
<keyword evidence="13 20" id="KW-0472">Membrane</keyword>
<feature type="domain" description="Apple" evidence="24">
    <location>
        <begin position="335"/>
        <end position="415"/>
    </location>
</feature>
<reference evidence="25" key="1">
    <citation type="journal article" date="2023" name="Plant J.">
        <title>The genome of the king protea, Protea cynaroides.</title>
        <authorList>
            <person name="Chang J."/>
            <person name="Duong T.A."/>
            <person name="Schoeman C."/>
            <person name="Ma X."/>
            <person name="Roodt D."/>
            <person name="Barker N."/>
            <person name="Li Z."/>
            <person name="Van de Peer Y."/>
            <person name="Mizrachi E."/>
        </authorList>
    </citation>
    <scope>NUCLEOTIDE SEQUENCE</scope>
    <source>
        <tissue evidence="25">Young leaves</tissue>
    </source>
</reference>
<dbReference type="GO" id="GO:0005886">
    <property type="term" value="C:plasma membrane"/>
    <property type="evidence" value="ECO:0007669"/>
    <property type="project" value="UniProtKB-SubCell"/>
</dbReference>
<evidence type="ECO:0000256" key="7">
    <source>
        <dbReference type="ARBA" id="ARBA00022734"/>
    </source>
</evidence>
<feature type="signal peptide" evidence="21">
    <location>
        <begin position="1"/>
        <end position="29"/>
    </location>
</feature>
<evidence type="ECO:0000259" key="22">
    <source>
        <dbReference type="PROSITE" id="PS50011"/>
    </source>
</evidence>
<comment type="caution">
    <text evidence="25">The sequence shown here is derived from an EMBL/GenBank/DDBJ whole genome shotgun (WGS) entry which is preliminary data.</text>
</comment>